<evidence type="ECO:0000313" key="1">
    <source>
        <dbReference type="EMBL" id="GAV64709.1"/>
    </source>
</evidence>
<feature type="non-terminal residue" evidence="1">
    <location>
        <position position="1"/>
    </location>
</feature>
<protein>
    <submittedName>
        <fullName evidence="1">Uncharacterized protein</fullName>
    </submittedName>
</protein>
<evidence type="ECO:0000313" key="2">
    <source>
        <dbReference type="Proteomes" id="UP000187406"/>
    </source>
</evidence>
<keyword evidence="2" id="KW-1185">Reference proteome</keyword>
<reference evidence="2" key="1">
    <citation type="submission" date="2016-04" db="EMBL/GenBank/DDBJ databases">
        <title>Cephalotus genome sequencing.</title>
        <authorList>
            <person name="Fukushima K."/>
            <person name="Hasebe M."/>
            <person name="Fang X."/>
        </authorList>
    </citation>
    <scope>NUCLEOTIDE SEQUENCE [LARGE SCALE GENOMIC DNA]</scope>
    <source>
        <strain evidence="2">cv. St1</strain>
    </source>
</reference>
<accession>A0A1Q3B9X5</accession>
<dbReference type="Proteomes" id="UP000187406">
    <property type="component" value="Unassembled WGS sequence"/>
</dbReference>
<comment type="caution">
    <text evidence="1">The sequence shown here is derived from an EMBL/GenBank/DDBJ whole genome shotgun (WGS) entry which is preliminary data.</text>
</comment>
<name>A0A1Q3B9X5_CEPFO</name>
<gene>
    <name evidence="1" type="ORF">CFOL_v3_08227</name>
</gene>
<dbReference type="EMBL" id="BDDD01000363">
    <property type="protein sequence ID" value="GAV64709.1"/>
    <property type="molecule type" value="Genomic_DNA"/>
</dbReference>
<sequence length="11" mass="1131">PNLQTQATTAS</sequence>
<organism evidence="1 2">
    <name type="scientific">Cephalotus follicularis</name>
    <name type="common">Albany pitcher plant</name>
    <dbReference type="NCBI Taxonomy" id="3775"/>
    <lineage>
        <taxon>Eukaryota</taxon>
        <taxon>Viridiplantae</taxon>
        <taxon>Streptophyta</taxon>
        <taxon>Embryophyta</taxon>
        <taxon>Tracheophyta</taxon>
        <taxon>Spermatophyta</taxon>
        <taxon>Magnoliopsida</taxon>
        <taxon>eudicotyledons</taxon>
        <taxon>Gunneridae</taxon>
        <taxon>Pentapetalae</taxon>
        <taxon>rosids</taxon>
        <taxon>fabids</taxon>
        <taxon>Oxalidales</taxon>
        <taxon>Cephalotaceae</taxon>
        <taxon>Cephalotus</taxon>
    </lineage>
</organism>
<dbReference type="OrthoDB" id="912188at2759"/>
<proteinExistence type="predicted"/>